<feature type="transmembrane region" description="Helical" evidence="2">
    <location>
        <begin position="611"/>
        <end position="631"/>
    </location>
</feature>
<gene>
    <name evidence="3" type="ORF">DBRI1063_LOCUS3722</name>
</gene>
<feature type="compositionally biased region" description="Low complexity" evidence="1">
    <location>
        <begin position="16"/>
        <end position="28"/>
    </location>
</feature>
<proteinExistence type="predicted"/>
<feature type="transmembrane region" description="Helical" evidence="2">
    <location>
        <begin position="400"/>
        <end position="423"/>
    </location>
</feature>
<feature type="compositionally biased region" description="Low complexity" evidence="1">
    <location>
        <begin position="194"/>
        <end position="216"/>
    </location>
</feature>
<feature type="region of interest" description="Disordered" evidence="1">
    <location>
        <begin position="1"/>
        <end position="150"/>
    </location>
</feature>
<reference evidence="3" key="1">
    <citation type="submission" date="2021-01" db="EMBL/GenBank/DDBJ databases">
        <authorList>
            <person name="Corre E."/>
            <person name="Pelletier E."/>
            <person name="Niang G."/>
            <person name="Scheremetjew M."/>
            <person name="Finn R."/>
            <person name="Kale V."/>
            <person name="Holt S."/>
            <person name="Cochrane G."/>
            <person name="Meng A."/>
            <person name="Brown T."/>
            <person name="Cohen L."/>
        </authorList>
    </citation>
    <scope>NUCLEOTIDE SEQUENCE</scope>
    <source>
        <strain evidence="3">Pop2</strain>
    </source>
</reference>
<feature type="compositionally biased region" description="Basic and acidic residues" evidence="1">
    <location>
        <begin position="112"/>
        <end position="123"/>
    </location>
</feature>
<keyword evidence="2" id="KW-1133">Transmembrane helix</keyword>
<evidence type="ECO:0000313" key="3">
    <source>
        <dbReference type="EMBL" id="CAD9317314.1"/>
    </source>
</evidence>
<feature type="transmembrane region" description="Helical" evidence="2">
    <location>
        <begin position="581"/>
        <end position="599"/>
    </location>
</feature>
<name>A0A7S2E682_9STRA</name>
<accession>A0A7S2E682</accession>
<keyword evidence="2" id="KW-0812">Transmembrane</keyword>
<feature type="transmembrane region" description="Helical" evidence="2">
    <location>
        <begin position="500"/>
        <end position="519"/>
    </location>
</feature>
<feature type="compositionally biased region" description="Polar residues" evidence="1">
    <location>
        <begin position="1"/>
        <end position="15"/>
    </location>
</feature>
<keyword evidence="2" id="KW-0472">Membrane</keyword>
<feature type="transmembrane region" description="Helical" evidence="2">
    <location>
        <begin position="525"/>
        <end position="545"/>
    </location>
</feature>
<organism evidence="3">
    <name type="scientific">Ditylum brightwellii</name>
    <dbReference type="NCBI Taxonomy" id="49249"/>
    <lineage>
        <taxon>Eukaryota</taxon>
        <taxon>Sar</taxon>
        <taxon>Stramenopiles</taxon>
        <taxon>Ochrophyta</taxon>
        <taxon>Bacillariophyta</taxon>
        <taxon>Mediophyceae</taxon>
        <taxon>Lithodesmiophycidae</taxon>
        <taxon>Lithodesmiales</taxon>
        <taxon>Lithodesmiaceae</taxon>
        <taxon>Ditylum</taxon>
    </lineage>
</organism>
<feature type="compositionally biased region" description="Low complexity" evidence="1">
    <location>
        <begin position="302"/>
        <end position="326"/>
    </location>
</feature>
<feature type="compositionally biased region" description="Acidic residues" evidence="1">
    <location>
        <begin position="68"/>
        <end position="78"/>
    </location>
</feature>
<feature type="transmembrane region" description="Helical" evidence="2">
    <location>
        <begin position="725"/>
        <end position="751"/>
    </location>
</feature>
<feature type="transmembrane region" description="Helical" evidence="2">
    <location>
        <begin position="651"/>
        <end position="675"/>
    </location>
</feature>
<feature type="compositionally biased region" description="Basic and acidic residues" evidence="1">
    <location>
        <begin position="242"/>
        <end position="261"/>
    </location>
</feature>
<sequence length="909" mass="104407">MTTNNASYKQQTSHEPPSNGNNGGPANNLAQHDYYHSRGDHRHHNHSNADNSHDDQDDSDDSSSYSNSDEESDEDDDNNTSSPYNTTEENEETDPATSSNHDTNDIHIINHHSRDMDHLKDKEQDDDDEDDEPHERTSLLPPSGISTNEYGADETLFKTQRISNTGANSIAGALLNHQGNRSNKNNRNNDHHYYNNSHYHPNQHENNNNTLSSSTNNKRDKRNKHHHPKHRSSSNRDHHHRSYEQRERKNKEMEKKWEEKRRKFKKSKKNKKKHKDQKYYRHNHHHHRGRQRHRDMQYSRRYTSSDSATSGSSSTTSDSSDSSSSSYDYKRWAKKKALKLERERAKLIAQWKEEARLEAEAIRREEEARRWYNRFGRWTKAELQIFTEKFKKFLSKTETFISNLPLTIGAVALAIVTLGVVWFKFAEENIDSCEPVHFHSPQCTFPEFPGCFDCDLDNKWYKIAVNFHYVCSTLSGILAISFFAKILLARRVVIDEMSSPTTSSPAGLICMTMVCVFAGRGWVGQVLVSLAATMHLCLVIWYIYMALAYHILPEPSWYPNTVGVGLSAVKTWLYYPLPGHFLMAISLSLNFFFFPISLIRVALNNKISAPVCWIQMSAPSISLYALTIMAQPSFQEDHPDVTKFQQVHRMVYLPCMHFLFILCLTGFCSSVQSLWTRWDNFKKKEFSPAHAAFCFPTLAHANALQAYRGAIDAFSDIRPGSPFKILIYTYWVLILVGGTITTVIITAKFFYCLPTWTQINVDDEVEPPAPSETLIADVITTGETLRQNFVSPAVLQANETGVLVRDGRGRYVRTRKLTAIGFEPMMSWSEMAEERDALLDWVEKNPARRRKRTLSVPGIDFINNYKYGDFGTNNQGVYDDVETGPGGRFRRRAQTSEGHSRQVKSSVFY</sequence>
<dbReference type="Gene3D" id="1.50.10.150">
    <property type="entry name" value="Voltage-dependent anion channel"/>
    <property type="match status" value="1"/>
</dbReference>
<feature type="region of interest" description="Disordered" evidence="1">
    <location>
        <begin position="879"/>
        <end position="909"/>
    </location>
</feature>
<protein>
    <submittedName>
        <fullName evidence="3">Uncharacterized protein</fullName>
    </submittedName>
</protein>
<evidence type="ECO:0000256" key="1">
    <source>
        <dbReference type="SAM" id="MobiDB-lite"/>
    </source>
</evidence>
<dbReference type="InterPro" id="IPR038665">
    <property type="entry name" value="Voltage-dep_anion_channel_sf"/>
</dbReference>
<feature type="compositionally biased region" description="Basic residues" evidence="1">
    <location>
        <begin position="219"/>
        <end position="241"/>
    </location>
</feature>
<dbReference type="EMBL" id="HBGN01005759">
    <property type="protein sequence ID" value="CAD9317314.1"/>
    <property type="molecule type" value="Transcribed_RNA"/>
</dbReference>
<feature type="transmembrane region" description="Helical" evidence="2">
    <location>
        <begin position="467"/>
        <end position="488"/>
    </location>
</feature>
<feature type="compositionally biased region" description="Low complexity" evidence="1">
    <location>
        <begin position="177"/>
        <end position="186"/>
    </location>
</feature>
<dbReference type="AlphaFoldDB" id="A0A7S2E682"/>
<evidence type="ECO:0000256" key="2">
    <source>
        <dbReference type="SAM" id="Phobius"/>
    </source>
</evidence>
<feature type="compositionally biased region" description="Basic residues" evidence="1">
    <location>
        <begin position="262"/>
        <end position="293"/>
    </location>
</feature>
<feature type="region of interest" description="Disordered" evidence="1">
    <location>
        <begin position="177"/>
        <end position="326"/>
    </location>
</feature>